<dbReference type="InterPro" id="IPR029058">
    <property type="entry name" value="AB_hydrolase_fold"/>
</dbReference>
<dbReference type="InterPro" id="IPR005645">
    <property type="entry name" value="FSH-like_dom"/>
</dbReference>
<dbReference type="OrthoDB" id="2094269at2759"/>
<dbReference type="AlphaFoldDB" id="A0A1E3QV05"/>
<dbReference type="EMBL" id="KV454429">
    <property type="protein sequence ID" value="ODQ80787.1"/>
    <property type="molecule type" value="Genomic_DNA"/>
</dbReference>
<evidence type="ECO:0000313" key="3">
    <source>
        <dbReference type="EMBL" id="ODQ80787.1"/>
    </source>
</evidence>
<organism evidence="3 4">
    <name type="scientific">Babjeviella inositovora NRRL Y-12698</name>
    <dbReference type="NCBI Taxonomy" id="984486"/>
    <lineage>
        <taxon>Eukaryota</taxon>
        <taxon>Fungi</taxon>
        <taxon>Dikarya</taxon>
        <taxon>Ascomycota</taxon>
        <taxon>Saccharomycotina</taxon>
        <taxon>Pichiomycetes</taxon>
        <taxon>Serinales incertae sedis</taxon>
        <taxon>Babjeviella</taxon>
    </lineage>
</organism>
<dbReference type="Gene3D" id="3.40.50.1820">
    <property type="entry name" value="alpha/beta hydrolase"/>
    <property type="match status" value="1"/>
</dbReference>
<dbReference type="GO" id="GO:0005634">
    <property type="term" value="C:nucleus"/>
    <property type="evidence" value="ECO:0007669"/>
    <property type="project" value="TreeGrafter"/>
</dbReference>
<dbReference type="SUPFAM" id="SSF53474">
    <property type="entry name" value="alpha/beta-Hydrolases"/>
    <property type="match status" value="1"/>
</dbReference>
<sequence>MSHGKILCLHGFTQSGPLFAAKTAGLRKAFAKAGFETHYLSAPLKLTPADLPFDAVSLGSVQKAETPDYRSWWLLDDDYDMTEAWKSIRECVEKEGPFVGIMGFSQGAGFAGVVANKLAEFSTQTDALKFAILYSGFRLKPARYQKYYEPKLALPTLHVWGELDTVVEEDRSRGLWDVCEDSSRTLLKHPGGHFVPNSKMVVSQVVGWSLNVVAPNAYADKMEQKPEKRGDDFSQDLLDAIDGLGKL</sequence>
<keyword evidence="1" id="KW-0378">Hydrolase</keyword>
<evidence type="ECO:0000313" key="4">
    <source>
        <dbReference type="Proteomes" id="UP000094336"/>
    </source>
</evidence>
<dbReference type="RefSeq" id="XP_018986115.1">
    <property type="nucleotide sequence ID" value="XM_019128584.1"/>
</dbReference>
<name>A0A1E3QV05_9ASCO</name>
<keyword evidence="4" id="KW-1185">Reference proteome</keyword>
<protein>
    <recommendedName>
        <fullName evidence="2">Serine hydrolase domain-containing protein</fullName>
    </recommendedName>
</protein>
<feature type="domain" description="Serine hydrolase" evidence="2">
    <location>
        <begin position="3"/>
        <end position="204"/>
    </location>
</feature>
<dbReference type="InterPro" id="IPR050593">
    <property type="entry name" value="LovG"/>
</dbReference>
<dbReference type="Proteomes" id="UP000094336">
    <property type="component" value="Unassembled WGS sequence"/>
</dbReference>
<dbReference type="PANTHER" id="PTHR48070:SF6">
    <property type="entry name" value="ESTERASE OVCA2"/>
    <property type="match status" value="1"/>
</dbReference>
<dbReference type="PANTHER" id="PTHR48070">
    <property type="entry name" value="ESTERASE OVCA2"/>
    <property type="match status" value="1"/>
</dbReference>
<dbReference type="Pfam" id="PF03959">
    <property type="entry name" value="FSH1"/>
    <property type="match status" value="1"/>
</dbReference>
<evidence type="ECO:0000256" key="1">
    <source>
        <dbReference type="ARBA" id="ARBA00022801"/>
    </source>
</evidence>
<evidence type="ECO:0000259" key="2">
    <source>
        <dbReference type="Pfam" id="PF03959"/>
    </source>
</evidence>
<dbReference type="GO" id="GO:0005737">
    <property type="term" value="C:cytoplasm"/>
    <property type="evidence" value="ECO:0007669"/>
    <property type="project" value="TreeGrafter"/>
</dbReference>
<reference evidence="4" key="1">
    <citation type="submission" date="2016-05" db="EMBL/GenBank/DDBJ databases">
        <title>Comparative genomics of biotechnologically important yeasts.</title>
        <authorList>
            <consortium name="DOE Joint Genome Institute"/>
            <person name="Riley R."/>
            <person name="Haridas S."/>
            <person name="Wolfe K.H."/>
            <person name="Lopes M.R."/>
            <person name="Hittinger C.T."/>
            <person name="Goker M."/>
            <person name="Salamov A."/>
            <person name="Wisecaver J."/>
            <person name="Long T.M."/>
            <person name="Aerts A.L."/>
            <person name="Barry K."/>
            <person name="Choi C."/>
            <person name="Clum A."/>
            <person name="Coughlan A.Y."/>
            <person name="Deshpande S."/>
            <person name="Douglass A.P."/>
            <person name="Hanson S.J."/>
            <person name="Klenk H.-P."/>
            <person name="Labutti K."/>
            <person name="Lapidus A."/>
            <person name="Lindquist E."/>
            <person name="Lipzen A."/>
            <person name="Meier-Kolthoff J.P."/>
            <person name="Ohm R.A."/>
            <person name="Otillar R.P."/>
            <person name="Pangilinan J."/>
            <person name="Peng Y."/>
            <person name="Rokas A."/>
            <person name="Rosa C.A."/>
            <person name="Scheuner C."/>
            <person name="Sibirny A.A."/>
            <person name="Slot J.C."/>
            <person name="Stielow J.B."/>
            <person name="Sun H."/>
            <person name="Kurtzman C.P."/>
            <person name="Blackwell M."/>
            <person name="Grigoriev I.V."/>
            <person name="Jeffries T.W."/>
        </authorList>
    </citation>
    <scope>NUCLEOTIDE SEQUENCE [LARGE SCALE GENOMIC DNA]</scope>
    <source>
        <strain evidence="4">NRRL Y-12698</strain>
    </source>
</reference>
<dbReference type="GO" id="GO:0016787">
    <property type="term" value="F:hydrolase activity"/>
    <property type="evidence" value="ECO:0007669"/>
    <property type="project" value="UniProtKB-KW"/>
</dbReference>
<accession>A0A1E3QV05</accession>
<gene>
    <name evidence="3" type="ORF">BABINDRAFT_160999</name>
</gene>
<dbReference type="GeneID" id="30146437"/>
<proteinExistence type="predicted"/>
<dbReference type="STRING" id="984486.A0A1E3QV05"/>